<feature type="transmembrane region" description="Helical" evidence="6">
    <location>
        <begin position="12"/>
        <end position="34"/>
    </location>
</feature>
<comment type="caution">
    <text evidence="7">The sequence shown here is derived from an EMBL/GenBank/DDBJ whole genome shotgun (WGS) entry which is preliminary data.</text>
</comment>
<dbReference type="EMBL" id="JACOPD010000001">
    <property type="protein sequence ID" value="MBC5679818.1"/>
    <property type="molecule type" value="Genomic_DNA"/>
</dbReference>
<feature type="transmembrane region" description="Helical" evidence="6">
    <location>
        <begin position="102"/>
        <end position="123"/>
    </location>
</feature>
<evidence type="ECO:0000256" key="2">
    <source>
        <dbReference type="ARBA" id="ARBA00022475"/>
    </source>
</evidence>
<dbReference type="Proteomes" id="UP000628463">
    <property type="component" value="Unassembled WGS sequence"/>
</dbReference>
<keyword evidence="3 6" id="KW-0812">Transmembrane</keyword>
<feature type="transmembrane region" description="Helical" evidence="6">
    <location>
        <begin position="77"/>
        <end position="96"/>
    </location>
</feature>
<keyword evidence="2" id="KW-1003">Cell membrane</keyword>
<keyword evidence="8" id="KW-1185">Reference proteome</keyword>
<organism evidence="7 8">
    <name type="scientific">Lachnospira hominis</name>
    <name type="common">ex Liu et al. 2021</name>
    <dbReference type="NCBI Taxonomy" id="2763051"/>
    <lineage>
        <taxon>Bacteria</taxon>
        <taxon>Bacillati</taxon>
        <taxon>Bacillota</taxon>
        <taxon>Clostridia</taxon>
        <taxon>Lachnospirales</taxon>
        <taxon>Lachnospiraceae</taxon>
        <taxon>Lachnospira</taxon>
    </lineage>
</organism>
<keyword evidence="5 6" id="KW-0472">Membrane</keyword>
<dbReference type="InterPro" id="IPR005598">
    <property type="entry name" value="ATP_synth_I"/>
</dbReference>
<evidence type="ECO:0000256" key="3">
    <source>
        <dbReference type="ARBA" id="ARBA00022692"/>
    </source>
</evidence>
<evidence type="ECO:0000256" key="4">
    <source>
        <dbReference type="ARBA" id="ARBA00022989"/>
    </source>
</evidence>
<sequence length="151" mass="16792">MTNRLRDLNEALPEILVIDLLYLIIGEIVIFLLFENPAKFAVGFLAGVIYAIFCVLNMSFKVRKVVYGKANPKKSYLLGYLLRLTVMIAIFAILYLCDIGDLLAALVGMFIMKLSAYLQPAALRISSKILRKGGKECGEHGCDLDDLNDSL</sequence>
<feature type="transmembrane region" description="Helical" evidence="6">
    <location>
        <begin position="40"/>
        <end position="56"/>
    </location>
</feature>
<gene>
    <name evidence="7" type="ORF">H8S01_02420</name>
</gene>
<comment type="subcellular location">
    <subcellularLocation>
        <location evidence="1">Cell membrane</location>
        <topology evidence="1">Multi-pass membrane protein</topology>
    </subcellularLocation>
</comment>
<evidence type="ECO:0000313" key="7">
    <source>
        <dbReference type="EMBL" id="MBC5679818.1"/>
    </source>
</evidence>
<reference evidence="7 8" key="1">
    <citation type="submission" date="2020-08" db="EMBL/GenBank/DDBJ databases">
        <title>Genome public.</title>
        <authorList>
            <person name="Liu C."/>
            <person name="Sun Q."/>
        </authorList>
    </citation>
    <scope>NUCLEOTIDE SEQUENCE [LARGE SCALE GENOMIC DNA]</scope>
    <source>
        <strain evidence="7 8">NSJ-43</strain>
    </source>
</reference>
<evidence type="ECO:0000256" key="6">
    <source>
        <dbReference type="SAM" id="Phobius"/>
    </source>
</evidence>
<evidence type="ECO:0000313" key="8">
    <source>
        <dbReference type="Proteomes" id="UP000628463"/>
    </source>
</evidence>
<protein>
    <submittedName>
        <fullName evidence="7">ATP synthase subunit I</fullName>
    </submittedName>
</protein>
<dbReference type="Pfam" id="PF03899">
    <property type="entry name" value="ATP-synt_I"/>
    <property type="match status" value="1"/>
</dbReference>
<name>A0ABR7FYD3_9FIRM</name>
<evidence type="ECO:0000256" key="5">
    <source>
        <dbReference type="ARBA" id="ARBA00023136"/>
    </source>
</evidence>
<evidence type="ECO:0000256" key="1">
    <source>
        <dbReference type="ARBA" id="ARBA00004651"/>
    </source>
</evidence>
<dbReference type="RefSeq" id="WP_021865239.1">
    <property type="nucleotide sequence ID" value="NZ_JACOPD010000001.1"/>
</dbReference>
<keyword evidence="4 6" id="KW-1133">Transmembrane helix</keyword>
<proteinExistence type="predicted"/>
<accession>A0ABR7FYD3</accession>